<gene>
    <name evidence="1" type="ORF">KIN20_021361</name>
</gene>
<dbReference type="AlphaFoldDB" id="A0AAD5QRJ3"/>
<name>A0AAD5QRJ3_PARTN</name>
<proteinExistence type="predicted"/>
<dbReference type="EMBL" id="JAHQIW010004328">
    <property type="protein sequence ID" value="KAJ1361963.1"/>
    <property type="molecule type" value="Genomic_DNA"/>
</dbReference>
<evidence type="ECO:0000313" key="1">
    <source>
        <dbReference type="EMBL" id="KAJ1361963.1"/>
    </source>
</evidence>
<protein>
    <submittedName>
        <fullName evidence="1">Uncharacterized protein</fullName>
    </submittedName>
</protein>
<sequence>MKVLGYVDTWTATSSRIVPTPAHSAIVSSSRNCRSWWTTSIIMANWAKANVTRCTKRAVRMLVSNPYGSCLFSASATAGGN</sequence>
<accession>A0AAD5QRJ3</accession>
<dbReference type="Proteomes" id="UP001196413">
    <property type="component" value="Unassembled WGS sequence"/>
</dbReference>
<reference evidence="1" key="1">
    <citation type="submission" date="2021-06" db="EMBL/GenBank/DDBJ databases">
        <title>Parelaphostrongylus tenuis whole genome reference sequence.</title>
        <authorList>
            <person name="Garwood T.J."/>
            <person name="Larsen P.A."/>
            <person name="Fountain-Jones N.M."/>
            <person name="Garbe J.R."/>
            <person name="Macchietto M.G."/>
            <person name="Kania S.A."/>
            <person name="Gerhold R.W."/>
            <person name="Richards J.E."/>
            <person name="Wolf T.M."/>
        </authorList>
    </citation>
    <scope>NUCLEOTIDE SEQUENCE</scope>
    <source>
        <strain evidence="1">MNPRO001-30</strain>
        <tissue evidence="1">Meninges</tissue>
    </source>
</reference>
<evidence type="ECO:0000313" key="2">
    <source>
        <dbReference type="Proteomes" id="UP001196413"/>
    </source>
</evidence>
<keyword evidence="2" id="KW-1185">Reference proteome</keyword>
<organism evidence="1 2">
    <name type="scientific">Parelaphostrongylus tenuis</name>
    <name type="common">Meningeal worm</name>
    <dbReference type="NCBI Taxonomy" id="148309"/>
    <lineage>
        <taxon>Eukaryota</taxon>
        <taxon>Metazoa</taxon>
        <taxon>Ecdysozoa</taxon>
        <taxon>Nematoda</taxon>
        <taxon>Chromadorea</taxon>
        <taxon>Rhabditida</taxon>
        <taxon>Rhabditina</taxon>
        <taxon>Rhabditomorpha</taxon>
        <taxon>Strongyloidea</taxon>
        <taxon>Metastrongylidae</taxon>
        <taxon>Parelaphostrongylus</taxon>
    </lineage>
</organism>
<comment type="caution">
    <text evidence="1">The sequence shown here is derived from an EMBL/GenBank/DDBJ whole genome shotgun (WGS) entry which is preliminary data.</text>
</comment>